<dbReference type="InterPro" id="IPR027600">
    <property type="entry name" value="HprK-rel_A"/>
</dbReference>
<dbReference type="SUPFAM" id="SSF53795">
    <property type="entry name" value="PEP carboxykinase-like"/>
    <property type="match status" value="1"/>
</dbReference>
<sequence length="281" mass="30312">MRHCISLQVGPVGFRIGSDWRAPIAALNALYRDYPRAEFAEYSVRLEATSFWRRWVRPSVRTTGDYHLPDAAPLPLAQGLLAAEMGMNLQVALGHRRHLLLHAAVVARGDRAMLLSGVSGAGKSTLALMLSERGWRFLGDEFAMIDPVTGWAHPFPRPISLKNESLGVIPAGRLVGPLLSGTPKGEVRHVAPDATAIGAMMQPARPALLVFPRFGHPLALQGMAPTETFVRLTQASTNYVALGEAGFRALTRLRAEVPAVALDYPDGEAGVAAVESIWSAL</sequence>
<dbReference type="InterPro" id="IPR027417">
    <property type="entry name" value="P-loop_NTPase"/>
</dbReference>
<dbReference type="RefSeq" id="WP_058734079.1">
    <property type="nucleotide sequence ID" value="NZ_LDTD01000101.1"/>
</dbReference>
<protein>
    <submittedName>
        <fullName evidence="1">Serine kinase</fullName>
    </submittedName>
</protein>
<evidence type="ECO:0000313" key="2">
    <source>
        <dbReference type="Proteomes" id="UP000072867"/>
    </source>
</evidence>
<dbReference type="NCBIfam" id="TIGR04352">
    <property type="entry name" value="HprK_rel_A"/>
    <property type="match status" value="1"/>
</dbReference>
<keyword evidence="1" id="KW-0418">Kinase</keyword>
<evidence type="ECO:0000313" key="1">
    <source>
        <dbReference type="EMBL" id="KTT68465.1"/>
    </source>
</evidence>
<comment type="caution">
    <text evidence="1">The sequence shown here is derived from an EMBL/GenBank/DDBJ whole genome shotgun (WGS) entry which is preliminary data.</text>
</comment>
<gene>
    <name evidence="1" type="ORF">NS319_13570</name>
</gene>
<dbReference type="Proteomes" id="UP000072867">
    <property type="component" value="Unassembled WGS sequence"/>
</dbReference>
<accession>A0A147HUE8</accession>
<dbReference type="GO" id="GO:0016301">
    <property type="term" value="F:kinase activity"/>
    <property type="evidence" value="ECO:0007669"/>
    <property type="project" value="UniProtKB-KW"/>
</dbReference>
<dbReference type="PATRIC" id="fig|33051.3.peg.90"/>
<name>A0A147HUE8_9SPHN</name>
<dbReference type="AlphaFoldDB" id="A0A147HUE8"/>
<dbReference type="STRING" id="33051.SB4_00920"/>
<dbReference type="Gene3D" id="3.40.50.300">
    <property type="entry name" value="P-loop containing nucleotide triphosphate hydrolases"/>
    <property type="match status" value="1"/>
</dbReference>
<reference evidence="1 2" key="1">
    <citation type="journal article" date="2016" name="Front. Microbiol.">
        <title>Genomic Resource of Rice Seed Associated Bacteria.</title>
        <authorList>
            <person name="Midha S."/>
            <person name="Bansal K."/>
            <person name="Sharma S."/>
            <person name="Kumar N."/>
            <person name="Patil P.P."/>
            <person name="Chaudhry V."/>
            <person name="Patil P.B."/>
        </authorList>
    </citation>
    <scope>NUCLEOTIDE SEQUENCE [LARGE SCALE GENOMIC DNA]</scope>
    <source>
        <strain evidence="1 2">NS319</strain>
    </source>
</reference>
<keyword evidence="1" id="KW-0808">Transferase</keyword>
<dbReference type="EMBL" id="LDTD01000101">
    <property type="protein sequence ID" value="KTT68465.1"/>
    <property type="molecule type" value="Genomic_DNA"/>
</dbReference>
<organism evidence="1 2">
    <name type="scientific">Sphingomonas sanguinis</name>
    <dbReference type="NCBI Taxonomy" id="33051"/>
    <lineage>
        <taxon>Bacteria</taxon>
        <taxon>Pseudomonadati</taxon>
        <taxon>Pseudomonadota</taxon>
        <taxon>Alphaproteobacteria</taxon>
        <taxon>Sphingomonadales</taxon>
        <taxon>Sphingomonadaceae</taxon>
        <taxon>Sphingomonas</taxon>
    </lineage>
</organism>
<proteinExistence type="predicted"/>